<evidence type="ECO:0000256" key="1">
    <source>
        <dbReference type="ARBA" id="ARBA00001971"/>
    </source>
</evidence>
<comment type="similarity">
    <text evidence="2 7">Belongs to the cytochrome P450 family.</text>
</comment>
<dbReference type="GO" id="GO:0020037">
    <property type="term" value="F:heme binding"/>
    <property type="evidence" value="ECO:0007669"/>
    <property type="project" value="InterPro"/>
</dbReference>
<keyword evidence="8" id="KW-0472">Membrane</keyword>
<evidence type="ECO:0000313" key="10">
    <source>
        <dbReference type="Proteomes" id="UP000582016"/>
    </source>
</evidence>
<dbReference type="GO" id="GO:0004497">
    <property type="term" value="F:monooxygenase activity"/>
    <property type="evidence" value="ECO:0007669"/>
    <property type="project" value="UniProtKB-KW"/>
</dbReference>
<dbReference type="PANTHER" id="PTHR24305:SF232">
    <property type="entry name" value="P450, PUTATIVE (EUROFUNG)-RELATED"/>
    <property type="match status" value="1"/>
</dbReference>
<evidence type="ECO:0000256" key="8">
    <source>
        <dbReference type="SAM" id="Phobius"/>
    </source>
</evidence>
<comment type="caution">
    <text evidence="9">The sequence shown here is derived from an EMBL/GenBank/DDBJ whole genome shotgun (WGS) entry which is preliminary data.</text>
</comment>
<dbReference type="InterPro" id="IPR001128">
    <property type="entry name" value="Cyt_P450"/>
</dbReference>
<keyword evidence="8" id="KW-0812">Transmembrane</keyword>
<keyword evidence="3 6" id="KW-0349">Heme</keyword>
<keyword evidence="5 6" id="KW-0408">Iron</keyword>
<keyword evidence="7" id="KW-0560">Oxidoreductase</keyword>
<dbReference type="InterPro" id="IPR017972">
    <property type="entry name" value="Cyt_P450_CS"/>
</dbReference>
<evidence type="ECO:0000256" key="5">
    <source>
        <dbReference type="ARBA" id="ARBA00023004"/>
    </source>
</evidence>
<keyword evidence="4 6" id="KW-0479">Metal-binding</keyword>
<evidence type="ECO:0000256" key="6">
    <source>
        <dbReference type="PIRSR" id="PIRSR602401-1"/>
    </source>
</evidence>
<dbReference type="AlphaFoldDB" id="A0A8H5MN34"/>
<dbReference type="OrthoDB" id="1470350at2759"/>
<keyword evidence="10" id="KW-1185">Reference proteome</keyword>
<dbReference type="PANTHER" id="PTHR24305">
    <property type="entry name" value="CYTOCHROME P450"/>
    <property type="match status" value="1"/>
</dbReference>
<evidence type="ECO:0000313" key="9">
    <source>
        <dbReference type="EMBL" id="KAF5533800.1"/>
    </source>
</evidence>
<gene>
    <name evidence="9" type="ORF">FPHYL_13555</name>
</gene>
<dbReference type="SUPFAM" id="SSF48264">
    <property type="entry name" value="Cytochrome P450"/>
    <property type="match status" value="2"/>
</dbReference>
<feature type="binding site" description="axial binding residue" evidence="6">
    <location>
        <position position="542"/>
    </location>
    <ligand>
        <name>heme</name>
        <dbReference type="ChEBI" id="CHEBI:30413"/>
    </ligand>
    <ligandPart>
        <name>Fe</name>
        <dbReference type="ChEBI" id="CHEBI:18248"/>
    </ligandPart>
</feature>
<keyword evidence="8" id="KW-1133">Transmembrane helix</keyword>
<evidence type="ECO:0000256" key="3">
    <source>
        <dbReference type="ARBA" id="ARBA00022617"/>
    </source>
</evidence>
<evidence type="ECO:0000256" key="7">
    <source>
        <dbReference type="RuleBase" id="RU000461"/>
    </source>
</evidence>
<name>A0A8H5MN34_9HYPO</name>
<dbReference type="PRINTS" id="PR00385">
    <property type="entry name" value="P450"/>
</dbReference>
<dbReference type="GO" id="GO:0016705">
    <property type="term" value="F:oxidoreductase activity, acting on paired donors, with incorporation or reduction of molecular oxygen"/>
    <property type="evidence" value="ECO:0007669"/>
    <property type="project" value="InterPro"/>
</dbReference>
<organism evidence="9 10">
    <name type="scientific">Fusarium phyllophilum</name>
    <dbReference type="NCBI Taxonomy" id="47803"/>
    <lineage>
        <taxon>Eukaryota</taxon>
        <taxon>Fungi</taxon>
        <taxon>Dikarya</taxon>
        <taxon>Ascomycota</taxon>
        <taxon>Pezizomycotina</taxon>
        <taxon>Sordariomycetes</taxon>
        <taxon>Hypocreomycetidae</taxon>
        <taxon>Hypocreales</taxon>
        <taxon>Nectriaceae</taxon>
        <taxon>Fusarium</taxon>
        <taxon>Fusarium fujikuroi species complex</taxon>
    </lineage>
</organism>
<reference evidence="9 10" key="1">
    <citation type="submission" date="2020-05" db="EMBL/GenBank/DDBJ databases">
        <title>Identification and distribution of gene clusters putatively required for synthesis of sphingolipid metabolism inhibitors in phylogenetically diverse species of the filamentous fungus Fusarium.</title>
        <authorList>
            <person name="Kim H.-S."/>
            <person name="Busman M."/>
            <person name="Brown D.W."/>
            <person name="Divon H."/>
            <person name="Uhlig S."/>
            <person name="Proctor R.H."/>
        </authorList>
    </citation>
    <scope>NUCLEOTIDE SEQUENCE [LARGE SCALE GENOMIC DNA]</scope>
    <source>
        <strain evidence="9 10">NRRL 13617</strain>
    </source>
</reference>
<dbReference type="InterPro" id="IPR050121">
    <property type="entry name" value="Cytochrome_P450_monoxygenase"/>
</dbReference>
<keyword evidence="7 9" id="KW-0503">Monooxygenase</keyword>
<dbReference type="PROSITE" id="PS00086">
    <property type="entry name" value="CYTOCHROME_P450"/>
    <property type="match status" value="1"/>
</dbReference>
<dbReference type="Pfam" id="PF00067">
    <property type="entry name" value="p450"/>
    <property type="match status" value="2"/>
</dbReference>
<dbReference type="PRINTS" id="PR00463">
    <property type="entry name" value="EP450I"/>
</dbReference>
<dbReference type="InterPro" id="IPR036396">
    <property type="entry name" value="Cyt_P450_sf"/>
</dbReference>
<evidence type="ECO:0000256" key="2">
    <source>
        <dbReference type="ARBA" id="ARBA00010617"/>
    </source>
</evidence>
<accession>A0A8H5MN34</accession>
<dbReference type="EMBL" id="JAAOAQ010000826">
    <property type="protein sequence ID" value="KAF5533800.1"/>
    <property type="molecule type" value="Genomic_DNA"/>
</dbReference>
<evidence type="ECO:0000256" key="4">
    <source>
        <dbReference type="ARBA" id="ARBA00022723"/>
    </source>
</evidence>
<feature type="transmembrane region" description="Helical" evidence="8">
    <location>
        <begin position="12"/>
        <end position="35"/>
    </location>
</feature>
<comment type="cofactor">
    <cofactor evidence="1 6">
        <name>heme</name>
        <dbReference type="ChEBI" id="CHEBI:30413"/>
    </cofactor>
</comment>
<dbReference type="Gene3D" id="1.10.630.10">
    <property type="entry name" value="Cytochrome P450"/>
    <property type="match status" value="1"/>
</dbReference>
<protein>
    <submittedName>
        <fullName evidence="9">Cytochrome P450 monooxygenase</fullName>
    </submittedName>
</protein>
<dbReference type="GO" id="GO:0005506">
    <property type="term" value="F:iron ion binding"/>
    <property type="evidence" value="ECO:0007669"/>
    <property type="project" value="InterPro"/>
</dbReference>
<dbReference type="Proteomes" id="UP000582016">
    <property type="component" value="Unassembled WGS sequence"/>
</dbReference>
<sequence length="600" mass="67088">MALPIGFQHATSQATAISLSLLVGACAVCALYRWLLPRPFPGIPFNRHASRSILGDIPDMISDPTVKGDFSGWTLKQIQKLRSPLIQIFVRPFGKPILVLADFRESQDVMMRRTREFDRSFMEGEMFSGILPNHHIHRKSDSVWKSHRKLLQDLMTQTFLHNVAAPAIHASALNLVRLWITKAEIANEKSFSASSDIYHGALDAVLAFSFGENSRYSAIKPQLDLLRKLTKEEISLVKASGKTPEDPVLFPQAAFNDAIQATLDLSATVETTMATPTPKLAWAFLKWTTKIRKALNTRDSFIRLEVREAVKRLQDDGLDDSKIRSAVDHIVERENRFAAKEGRTPNFFSNDIFDEVFGFVVAGHDTTSTTLLWGLKYLTDNPSCTTRLRLDLQTAYSTAMSEGRSPSVEEIIRVSIPYLEATIEEILRCATTIAMVVREATTDTELLGHRIPKGTTVIMAGNGPSILSPTMDVNETSRSNSARLAKAEGRSRAWDEQEIGVFNPDRWLAAPNKDFNKGGDDKRAFDATAGPHISFGLGTRGCFGRRLAYLELRIILVLLIWNFELLPCAQKLSGYEAVEGITRKPRNCYVKLRKVPQLKI</sequence>
<proteinExistence type="inferred from homology"/>
<dbReference type="InterPro" id="IPR002401">
    <property type="entry name" value="Cyt_P450_E_grp-I"/>
</dbReference>